<dbReference type="Proteomes" id="UP001515480">
    <property type="component" value="Unassembled WGS sequence"/>
</dbReference>
<protein>
    <recommendedName>
        <fullName evidence="4">Plastid lipid-associated protein/fibrillin conserved domain-containing protein</fullName>
    </recommendedName>
</protein>
<keyword evidence="1" id="KW-0732">Signal</keyword>
<evidence type="ECO:0000256" key="1">
    <source>
        <dbReference type="SAM" id="SignalP"/>
    </source>
</evidence>
<dbReference type="AlphaFoldDB" id="A0AB34IQV3"/>
<dbReference type="EMBL" id="JBGBPQ010000020">
    <property type="protein sequence ID" value="KAL1504435.1"/>
    <property type="molecule type" value="Genomic_DNA"/>
</dbReference>
<sequence>MAAALLLVAFPPPTGSPVPPRPPPPRHTAAVMLSPPWASRRLPHAIALRDSLLGATAALPADQIDALIDALAAARAPFDRRLLGGGLWRASYTRGRRPLWGRAQRLLPLRSNVAGQTFDVRAARVRNYAELLGPACHFVAEGSFAPAGRQGTRCPVDFNVQVERGGLVLFGRPLVSDAISGPGFLRVLYLDEDIRIFESVADSPGRWETAGLQVVQIREGCFADP</sequence>
<evidence type="ECO:0000313" key="3">
    <source>
        <dbReference type="Proteomes" id="UP001515480"/>
    </source>
</evidence>
<reference evidence="2 3" key="1">
    <citation type="journal article" date="2024" name="Science">
        <title>Giant polyketide synthase enzymes in the biosynthesis of giant marine polyether toxins.</title>
        <authorList>
            <person name="Fallon T.R."/>
            <person name="Shende V.V."/>
            <person name="Wierzbicki I.H."/>
            <person name="Pendleton A.L."/>
            <person name="Watervoot N.F."/>
            <person name="Auber R.P."/>
            <person name="Gonzalez D.J."/>
            <person name="Wisecaver J.H."/>
            <person name="Moore B.S."/>
        </authorList>
    </citation>
    <scope>NUCLEOTIDE SEQUENCE [LARGE SCALE GENOMIC DNA]</scope>
    <source>
        <strain evidence="2 3">12B1</strain>
    </source>
</reference>
<keyword evidence="3" id="KW-1185">Reference proteome</keyword>
<proteinExistence type="predicted"/>
<gene>
    <name evidence="2" type="ORF">AB1Y20_010841</name>
</gene>
<organism evidence="2 3">
    <name type="scientific">Prymnesium parvum</name>
    <name type="common">Toxic golden alga</name>
    <dbReference type="NCBI Taxonomy" id="97485"/>
    <lineage>
        <taxon>Eukaryota</taxon>
        <taxon>Haptista</taxon>
        <taxon>Haptophyta</taxon>
        <taxon>Prymnesiophyceae</taxon>
        <taxon>Prymnesiales</taxon>
        <taxon>Prymnesiaceae</taxon>
        <taxon>Prymnesium</taxon>
    </lineage>
</organism>
<comment type="caution">
    <text evidence="2">The sequence shown here is derived from an EMBL/GenBank/DDBJ whole genome shotgun (WGS) entry which is preliminary data.</text>
</comment>
<feature type="signal peptide" evidence="1">
    <location>
        <begin position="1"/>
        <end position="17"/>
    </location>
</feature>
<accession>A0AB34IQV3</accession>
<evidence type="ECO:0008006" key="4">
    <source>
        <dbReference type="Google" id="ProtNLM"/>
    </source>
</evidence>
<name>A0AB34IQV3_PRYPA</name>
<feature type="chain" id="PRO_5044271502" description="Plastid lipid-associated protein/fibrillin conserved domain-containing protein" evidence="1">
    <location>
        <begin position="18"/>
        <end position="225"/>
    </location>
</feature>
<evidence type="ECO:0000313" key="2">
    <source>
        <dbReference type="EMBL" id="KAL1504435.1"/>
    </source>
</evidence>